<comment type="caution">
    <text evidence="1">The sequence shown here is derived from an EMBL/GenBank/DDBJ whole genome shotgun (WGS) entry which is preliminary data.</text>
</comment>
<proteinExistence type="predicted"/>
<sequence length="91" mass="11020">MFEVETKFILQGSRLWPPDIDDGYLRRVLYHDMNKKDENTKPAIHHLVNGPKANMIIQIRQMRPHKYPNLFLERIICNQQEAKHKNEFAWY</sequence>
<evidence type="ECO:0000313" key="2">
    <source>
        <dbReference type="Proteomes" id="UP000663852"/>
    </source>
</evidence>
<dbReference type="Proteomes" id="UP000663852">
    <property type="component" value="Unassembled WGS sequence"/>
</dbReference>
<dbReference type="AlphaFoldDB" id="A0A814IVM2"/>
<protein>
    <submittedName>
        <fullName evidence="1">Uncharacterized protein</fullName>
    </submittedName>
</protein>
<organism evidence="1 2">
    <name type="scientific">Adineta ricciae</name>
    <name type="common">Rotifer</name>
    <dbReference type="NCBI Taxonomy" id="249248"/>
    <lineage>
        <taxon>Eukaryota</taxon>
        <taxon>Metazoa</taxon>
        <taxon>Spiralia</taxon>
        <taxon>Gnathifera</taxon>
        <taxon>Rotifera</taxon>
        <taxon>Eurotatoria</taxon>
        <taxon>Bdelloidea</taxon>
        <taxon>Adinetida</taxon>
        <taxon>Adinetidae</taxon>
        <taxon>Adineta</taxon>
    </lineage>
</organism>
<reference evidence="1" key="1">
    <citation type="submission" date="2021-02" db="EMBL/GenBank/DDBJ databases">
        <authorList>
            <person name="Nowell W R."/>
        </authorList>
    </citation>
    <scope>NUCLEOTIDE SEQUENCE</scope>
</reference>
<dbReference type="EMBL" id="CAJNOJ010000070">
    <property type="protein sequence ID" value="CAF1027801.1"/>
    <property type="molecule type" value="Genomic_DNA"/>
</dbReference>
<gene>
    <name evidence="1" type="ORF">EDS130_LOCUS16245</name>
</gene>
<accession>A0A814IVM2</accession>
<evidence type="ECO:0000313" key="1">
    <source>
        <dbReference type="EMBL" id="CAF1027801.1"/>
    </source>
</evidence>
<name>A0A814IVM2_ADIRI</name>